<protein>
    <submittedName>
        <fullName evidence="1">Uncharacterized protein</fullName>
    </submittedName>
</protein>
<gene>
    <name evidence="1" type="ORF">DI487_00865</name>
</gene>
<evidence type="ECO:0000313" key="1">
    <source>
        <dbReference type="EMBL" id="AWM12563.1"/>
    </source>
</evidence>
<organism evidence="1 2">
    <name type="scientific">Flavobacterium sediminis</name>
    <dbReference type="NCBI Taxonomy" id="2201181"/>
    <lineage>
        <taxon>Bacteria</taxon>
        <taxon>Pseudomonadati</taxon>
        <taxon>Bacteroidota</taxon>
        <taxon>Flavobacteriia</taxon>
        <taxon>Flavobacteriales</taxon>
        <taxon>Flavobacteriaceae</taxon>
        <taxon>Flavobacterium</taxon>
    </lineage>
</organism>
<dbReference type="RefSeq" id="WP_109567972.1">
    <property type="nucleotide sequence ID" value="NZ_CP029463.1"/>
</dbReference>
<dbReference type="EMBL" id="CP029463">
    <property type="protein sequence ID" value="AWM12563.1"/>
    <property type="molecule type" value="Genomic_DNA"/>
</dbReference>
<dbReference type="AlphaFoldDB" id="A0A2U8QR34"/>
<dbReference type="OrthoDB" id="1187827at2"/>
<dbReference type="KEGG" id="fse:DI487_00865"/>
<reference evidence="1 2" key="1">
    <citation type="submission" date="2018-05" db="EMBL/GenBank/DDBJ databases">
        <title>Flavobacterium sp. MEBiC07310.</title>
        <authorList>
            <person name="Baek K."/>
        </authorList>
    </citation>
    <scope>NUCLEOTIDE SEQUENCE [LARGE SCALE GENOMIC DNA]</scope>
    <source>
        <strain evidence="1 2">MEBiC07310</strain>
    </source>
</reference>
<name>A0A2U8QR34_9FLAO</name>
<keyword evidence="2" id="KW-1185">Reference proteome</keyword>
<sequence length="170" mass="20127">MKQYNRSNFHKHTFCIFRQITATEETSLNFTYKSKSGSEYCFTEQGVYRRSSHWGRAAKCRWILSETTAYKNQNVVCGYANWTDFYTNNETAALFFITLDLTQQKVSYQHKDASNDQERLLRTASETAKRIKEIKNILYQDDWAKYLDIVNVEKARTQLLEELVNTETPW</sequence>
<dbReference type="Proteomes" id="UP000245429">
    <property type="component" value="Chromosome"/>
</dbReference>
<evidence type="ECO:0000313" key="2">
    <source>
        <dbReference type="Proteomes" id="UP000245429"/>
    </source>
</evidence>
<accession>A0A2U8QR34</accession>
<proteinExistence type="predicted"/>